<dbReference type="EMBL" id="JAWCTQ010000003">
    <property type="protein sequence ID" value="MDT9681186.1"/>
    <property type="molecule type" value="Genomic_DNA"/>
</dbReference>
<protein>
    <submittedName>
        <fullName evidence="2">Helix-turn-helix transcriptional regulator</fullName>
    </submittedName>
</protein>
<dbReference type="RefSeq" id="WP_315876195.1">
    <property type="nucleotide sequence ID" value="NZ_JAWCTQ010000003.1"/>
</dbReference>
<sequence length="411" mass="45721">MPDRTDIPLTFGQRVRRARERAGLSRPVLAGLVDRSTDWVKSIENGSIGMPRLPMLLRLGEVLGVDDLADLTGERRISSTTYGKTAHADLPLVKRALATYQLAPRDEEPEPLDTLMARVRRAWRMWHRADEAGTTGHRSRIAQLLPDLLADTRYAVKTYEGPERRRALVAQAQAYHLAQLFLSFQPAPDLVMLTGDRAMAAAQDADSPKAIAAAAWYMNHVYRDAGEATEARVELVEAASGLLRRDQDPEDLARWGLLQLAAALSFARIGRHGQAWRYWDRADHAAERLGDDYAHPWLIFGRGIVHAYKLTMHNDLTRPGEALDAAASLDLSTVPSATRRSYHLIEAARAYGRQGEAVAAVHLLRKAWEESPETVQYNNHARSALPDLVRSAPPVVREDARRLALEVGVPV</sequence>
<dbReference type="SUPFAM" id="SSF47413">
    <property type="entry name" value="lambda repressor-like DNA-binding domains"/>
    <property type="match status" value="1"/>
</dbReference>
<evidence type="ECO:0000259" key="1">
    <source>
        <dbReference type="PROSITE" id="PS50943"/>
    </source>
</evidence>
<dbReference type="SMART" id="SM00530">
    <property type="entry name" value="HTH_XRE"/>
    <property type="match status" value="1"/>
</dbReference>
<feature type="domain" description="HTH cro/C1-type" evidence="1">
    <location>
        <begin position="15"/>
        <end position="71"/>
    </location>
</feature>
<gene>
    <name evidence="2" type="ORF">RND61_03710</name>
</gene>
<dbReference type="InterPro" id="IPR010982">
    <property type="entry name" value="Lambda_DNA-bd_dom_sf"/>
</dbReference>
<reference evidence="2 3" key="1">
    <citation type="submission" date="2023-09" db="EMBL/GenBank/DDBJ databases">
        <title>Streptomyces sp. nov.: A antagonism against Alternaria gaisen Producing Streptochlin, Isolated from Tamarix root soil.</title>
        <authorList>
            <person name="Chen Y."/>
        </authorList>
    </citation>
    <scope>NUCLEOTIDE SEQUENCE [LARGE SCALE GENOMIC DNA]</scope>
    <source>
        <strain evidence="2 3">TRM76323</strain>
    </source>
</reference>
<evidence type="ECO:0000313" key="3">
    <source>
        <dbReference type="Proteomes" id="UP001250181"/>
    </source>
</evidence>
<proteinExistence type="predicted"/>
<evidence type="ECO:0000313" key="2">
    <source>
        <dbReference type="EMBL" id="MDT9681186.1"/>
    </source>
</evidence>
<dbReference type="CDD" id="cd00093">
    <property type="entry name" value="HTH_XRE"/>
    <property type="match status" value="1"/>
</dbReference>
<dbReference type="Proteomes" id="UP001250181">
    <property type="component" value="Unassembled WGS sequence"/>
</dbReference>
<dbReference type="Gene3D" id="1.10.260.40">
    <property type="entry name" value="lambda repressor-like DNA-binding domains"/>
    <property type="match status" value="1"/>
</dbReference>
<keyword evidence="3" id="KW-1185">Reference proteome</keyword>
<organism evidence="2 3">
    <name type="scientific">Streptomyces tamarix</name>
    <dbReference type="NCBI Taxonomy" id="3078565"/>
    <lineage>
        <taxon>Bacteria</taxon>
        <taxon>Bacillati</taxon>
        <taxon>Actinomycetota</taxon>
        <taxon>Actinomycetes</taxon>
        <taxon>Kitasatosporales</taxon>
        <taxon>Streptomycetaceae</taxon>
        <taxon>Streptomyces</taxon>
    </lineage>
</organism>
<name>A0ABU3QEN7_9ACTN</name>
<dbReference type="InterPro" id="IPR001387">
    <property type="entry name" value="Cro/C1-type_HTH"/>
</dbReference>
<dbReference type="PROSITE" id="PS50943">
    <property type="entry name" value="HTH_CROC1"/>
    <property type="match status" value="1"/>
</dbReference>
<accession>A0ABU3QEN7</accession>
<dbReference type="Pfam" id="PF13560">
    <property type="entry name" value="HTH_31"/>
    <property type="match status" value="1"/>
</dbReference>
<comment type="caution">
    <text evidence="2">The sequence shown here is derived from an EMBL/GenBank/DDBJ whole genome shotgun (WGS) entry which is preliminary data.</text>
</comment>